<dbReference type="InterPro" id="IPR002052">
    <property type="entry name" value="DNA_methylase_N6_adenine_CS"/>
</dbReference>
<dbReference type="InterPro" id="IPR004556">
    <property type="entry name" value="HemK-like"/>
</dbReference>
<dbReference type="InterPro" id="IPR019874">
    <property type="entry name" value="RF_methyltr_PrmC"/>
</dbReference>
<evidence type="ECO:0000313" key="8">
    <source>
        <dbReference type="Proteomes" id="UP001597296"/>
    </source>
</evidence>
<dbReference type="InterPro" id="IPR050320">
    <property type="entry name" value="N5-glutamine_MTase"/>
</dbReference>
<dbReference type="Pfam" id="PF13847">
    <property type="entry name" value="Methyltransf_31"/>
    <property type="match status" value="1"/>
</dbReference>
<dbReference type="InterPro" id="IPR029063">
    <property type="entry name" value="SAM-dependent_MTases_sf"/>
</dbReference>
<dbReference type="GO" id="GO:0102559">
    <property type="term" value="F:peptide chain release factor N(5)-glutamine methyltransferase activity"/>
    <property type="evidence" value="ECO:0007669"/>
    <property type="project" value="UniProtKB-EC"/>
</dbReference>
<evidence type="ECO:0000259" key="5">
    <source>
        <dbReference type="Pfam" id="PF13847"/>
    </source>
</evidence>
<comment type="similarity">
    <text evidence="4">Belongs to the protein N5-glutamine methyltransferase family. PrmC subfamily.</text>
</comment>
<dbReference type="PROSITE" id="PS00092">
    <property type="entry name" value="N6_MTASE"/>
    <property type="match status" value="1"/>
</dbReference>
<dbReference type="Gene3D" id="3.40.50.150">
    <property type="entry name" value="Vaccinia Virus protein VP39"/>
    <property type="match status" value="1"/>
</dbReference>
<keyword evidence="1 4" id="KW-0489">Methyltransferase</keyword>
<dbReference type="SUPFAM" id="SSF53335">
    <property type="entry name" value="S-adenosyl-L-methionine-dependent methyltransferases"/>
    <property type="match status" value="1"/>
</dbReference>
<evidence type="ECO:0000256" key="2">
    <source>
        <dbReference type="ARBA" id="ARBA00022679"/>
    </source>
</evidence>
<gene>
    <name evidence="4 7" type="primary">prmC</name>
    <name evidence="7" type="ORF">ACFSNB_09770</name>
</gene>
<feature type="binding site" evidence="4">
    <location>
        <begin position="189"/>
        <end position="192"/>
    </location>
    <ligand>
        <name>substrate</name>
    </ligand>
</feature>
<dbReference type="Pfam" id="PF17827">
    <property type="entry name" value="PrmC_N"/>
    <property type="match status" value="1"/>
</dbReference>
<comment type="catalytic activity">
    <reaction evidence="4">
        <text>L-glutaminyl-[peptide chain release factor] + S-adenosyl-L-methionine = N(5)-methyl-L-glutaminyl-[peptide chain release factor] + S-adenosyl-L-homocysteine + H(+)</text>
        <dbReference type="Rhea" id="RHEA:42896"/>
        <dbReference type="Rhea" id="RHEA-COMP:10271"/>
        <dbReference type="Rhea" id="RHEA-COMP:10272"/>
        <dbReference type="ChEBI" id="CHEBI:15378"/>
        <dbReference type="ChEBI" id="CHEBI:30011"/>
        <dbReference type="ChEBI" id="CHEBI:57856"/>
        <dbReference type="ChEBI" id="CHEBI:59789"/>
        <dbReference type="ChEBI" id="CHEBI:61891"/>
        <dbReference type="EC" id="2.1.1.297"/>
    </reaction>
</comment>
<dbReference type="PANTHER" id="PTHR18895:SF74">
    <property type="entry name" value="MTRF1L RELEASE FACTOR GLUTAMINE METHYLTRANSFERASE"/>
    <property type="match status" value="1"/>
</dbReference>
<dbReference type="NCBIfam" id="TIGR03534">
    <property type="entry name" value="RF_mod_PrmC"/>
    <property type="match status" value="1"/>
</dbReference>
<feature type="binding site" evidence="4">
    <location>
        <position position="175"/>
    </location>
    <ligand>
        <name>S-adenosyl-L-methionine</name>
        <dbReference type="ChEBI" id="CHEBI:59789"/>
    </ligand>
</feature>
<evidence type="ECO:0000256" key="3">
    <source>
        <dbReference type="ARBA" id="ARBA00022691"/>
    </source>
</evidence>
<feature type="binding site" evidence="4">
    <location>
        <begin position="123"/>
        <end position="127"/>
    </location>
    <ligand>
        <name>S-adenosyl-L-methionine</name>
        <dbReference type="ChEBI" id="CHEBI:59789"/>
    </ligand>
</feature>
<dbReference type="EMBL" id="JBHUIY010000016">
    <property type="protein sequence ID" value="MFD2234093.1"/>
    <property type="molecule type" value="Genomic_DNA"/>
</dbReference>
<evidence type="ECO:0000256" key="1">
    <source>
        <dbReference type="ARBA" id="ARBA00022603"/>
    </source>
</evidence>
<comment type="function">
    <text evidence="4">Methylates the class 1 translation termination release factors RF1/PrfA and RF2/PrfB on the glutamine residue of the universally conserved GGQ motif.</text>
</comment>
<proteinExistence type="inferred from homology"/>
<dbReference type="HAMAP" id="MF_02126">
    <property type="entry name" value="RF_methyltr_PrmC"/>
    <property type="match status" value="1"/>
</dbReference>
<comment type="caution">
    <text evidence="7">The sequence shown here is derived from an EMBL/GenBank/DDBJ whole genome shotgun (WGS) entry which is preliminary data.</text>
</comment>
<sequence>MSAALGQVLRAAGERLARAGIDSPALDARLLLAEATGMAPPALALHAAEPLDPLAADRFAAMVERREKREPVAYILGRRGFWTLDLRVTPATLDPRPDSETVIEAVLAALPERAGALRLLDFGTGSGCLLLALLAELPAARGLGIDRSPAALAVARANANACGLDGRAEFRLGDWGEGLDGAFDVIVANPPYIPSGEIDRLEPEVACFEPRGALDGGADGLDCYRRLAPDCARLLAPGGLAAFEVGYDQAAAVTALCAAAGLTPLETRRDLGGLERCVLAGRPAG</sequence>
<dbReference type="PANTHER" id="PTHR18895">
    <property type="entry name" value="HEMK METHYLTRANSFERASE"/>
    <property type="match status" value="1"/>
</dbReference>
<protein>
    <recommendedName>
        <fullName evidence="4">Release factor glutamine methyltransferase</fullName>
        <shortName evidence="4">RF MTase</shortName>
        <ecNumber evidence="4">2.1.1.297</ecNumber>
    </recommendedName>
    <alternativeName>
        <fullName evidence="4">N5-glutamine methyltransferase PrmC</fullName>
    </alternativeName>
    <alternativeName>
        <fullName evidence="4">Protein-(glutamine-N5) MTase PrmC</fullName>
    </alternativeName>
    <alternativeName>
        <fullName evidence="4">Protein-glutamine N-methyltransferase PrmC</fullName>
    </alternativeName>
</protein>
<dbReference type="CDD" id="cd02440">
    <property type="entry name" value="AdoMet_MTases"/>
    <property type="match status" value="1"/>
</dbReference>
<feature type="domain" description="Release factor glutamine methyltransferase N-terminal" evidence="6">
    <location>
        <begin position="7"/>
        <end position="77"/>
    </location>
</feature>
<feature type="binding site" evidence="4">
    <location>
        <position position="146"/>
    </location>
    <ligand>
        <name>S-adenosyl-L-methionine</name>
        <dbReference type="ChEBI" id="CHEBI:59789"/>
    </ligand>
</feature>
<keyword evidence="8" id="KW-1185">Reference proteome</keyword>
<dbReference type="Proteomes" id="UP001597296">
    <property type="component" value="Unassembled WGS sequence"/>
</dbReference>
<evidence type="ECO:0000259" key="6">
    <source>
        <dbReference type="Pfam" id="PF17827"/>
    </source>
</evidence>
<reference evidence="8" key="1">
    <citation type="journal article" date="2019" name="Int. J. Syst. Evol. Microbiol.">
        <title>The Global Catalogue of Microorganisms (GCM) 10K type strain sequencing project: providing services to taxonomists for standard genome sequencing and annotation.</title>
        <authorList>
            <consortium name="The Broad Institute Genomics Platform"/>
            <consortium name="The Broad Institute Genome Sequencing Center for Infectious Disease"/>
            <person name="Wu L."/>
            <person name="Ma J."/>
        </authorList>
    </citation>
    <scope>NUCLEOTIDE SEQUENCE [LARGE SCALE GENOMIC DNA]</scope>
    <source>
        <strain evidence="8">KCTC 15012</strain>
    </source>
</reference>
<dbReference type="InterPro" id="IPR040758">
    <property type="entry name" value="PrmC_N"/>
</dbReference>
<dbReference type="NCBIfam" id="TIGR00536">
    <property type="entry name" value="hemK_fam"/>
    <property type="match status" value="1"/>
</dbReference>
<keyword evidence="3 4" id="KW-0949">S-adenosyl-L-methionine</keyword>
<dbReference type="EC" id="2.1.1.297" evidence="4"/>
<dbReference type="InterPro" id="IPR025714">
    <property type="entry name" value="Methyltranfer_dom"/>
</dbReference>
<organism evidence="7 8">
    <name type="scientific">Phaeospirillum tilakii</name>
    <dbReference type="NCBI Taxonomy" id="741673"/>
    <lineage>
        <taxon>Bacteria</taxon>
        <taxon>Pseudomonadati</taxon>
        <taxon>Pseudomonadota</taxon>
        <taxon>Alphaproteobacteria</taxon>
        <taxon>Rhodospirillales</taxon>
        <taxon>Rhodospirillaceae</taxon>
        <taxon>Phaeospirillum</taxon>
    </lineage>
</organism>
<dbReference type="RefSeq" id="WP_377315989.1">
    <property type="nucleotide sequence ID" value="NZ_JBHUIY010000016.1"/>
</dbReference>
<name>A0ABW5CB67_9PROT</name>
<dbReference type="GO" id="GO:0032259">
    <property type="term" value="P:methylation"/>
    <property type="evidence" value="ECO:0007669"/>
    <property type="project" value="UniProtKB-KW"/>
</dbReference>
<feature type="domain" description="Methyltransferase" evidence="5">
    <location>
        <begin position="117"/>
        <end position="196"/>
    </location>
</feature>
<evidence type="ECO:0000256" key="4">
    <source>
        <dbReference type="HAMAP-Rule" id="MF_02126"/>
    </source>
</evidence>
<dbReference type="Gene3D" id="1.10.8.10">
    <property type="entry name" value="DNA helicase RuvA subunit, C-terminal domain"/>
    <property type="match status" value="1"/>
</dbReference>
<accession>A0ABW5CB67</accession>
<feature type="binding site" evidence="4">
    <location>
        <position position="189"/>
    </location>
    <ligand>
        <name>S-adenosyl-L-methionine</name>
        <dbReference type="ChEBI" id="CHEBI:59789"/>
    </ligand>
</feature>
<evidence type="ECO:0000313" key="7">
    <source>
        <dbReference type="EMBL" id="MFD2234093.1"/>
    </source>
</evidence>
<keyword evidence="2 4" id="KW-0808">Transferase</keyword>